<evidence type="ECO:0000313" key="1">
    <source>
        <dbReference type="EMBL" id="UUX91598.1"/>
    </source>
</evidence>
<keyword evidence="2" id="KW-1185">Reference proteome</keyword>
<dbReference type="AlphaFoldDB" id="A0A9E7PK87"/>
<evidence type="ECO:0000313" key="2">
    <source>
        <dbReference type="Proteomes" id="UP001060368"/>
    </source>
</evidence>
<gene>
    <name evidence="1" type="ORF">L6E24_09465</name>
</gene>
<name>A0A9E7PK87_9EURY</name>
<sequence>MPNINSETLFNASAEILADKGTIQIRIEDKKIKLKLPTTRQIAETLHVPHYYVLPAFSEMEKSEMITREERVGIWTTDRGTKIMIKLITEKFPEKCEEIINPEILKALTGYSVYSG</sequence>
<protein>
    <submittedName>
        <fullName evidence="1">Uncharacterized protein</fullName>
    </submittedName>
</protein>
<organism evidence="1 2">
    <name type="scientific">Methanoplanus endosymbiosus</name>
    <dbReference type="NCBI Taxonomy" id="33865"/>
    <lineage>
        <taxon>Archaea</taxon>
        <taxon>Methanobacteriati</taxon>
        <taxon>Methanobacteriota</taxon>
        <taxon>Stenosarchaea group</taxon>
        <taxon>Methanomicrobia</taxon>
        <taxon>Methanomicrobiales</taxon>
        <taxon>Methanomicrobiaceae</taxon>
        <taxon>Methanoplanus</taxon>
    </lineage>
</organism>
<dbReference type="SUPFAM" id="SSF46785">
    <property type="entry name" value="Winged helix' DNA-binding domain"/>
    <property type="match status" value="1"/>
</dbReference>
<dbReference type="EMBL" id="CP096115">
    <property type="protein sequence ID" value="UUX91598.1"/>
    <property type="molecule type" value="Genomic_DNA"/>
</dbReference>
<dbReference type="GeneID" id="74307929"/>
<dbReference type="InterPro" id="IPR036390">
    <property type="entry name" value="WH_DNA-bd_sf"/>
</dbReference>
<reference evidence="1" key="1">
    <citation type="submission" date="2022-04" db="EMBL/GenBank/DDBJ databases">
        <title>Complete genome of Methanoplanus endosymbiosus DSM 3599.</title>
        <authorList>
            <person name="Chen S.-C."/>
            <person name="You Y.-T."/>
            <person name="Zhou Y.-Z."/>
            <person name="Lai M.-C."/>
        </authorList>
    </citation>
    <scope>NUCLEOTIDE SEQUENCE</scope>
    <source>
        <strain evidence="1">DSM 3599</strain>
    </source>
</reference>
<accession>A0A9E7PK87</accession>
<dbReference type="KEGG" id="mend:L6E24_09465"/>
<proteinExistence type="predicted"/>
<dbReference type="RefSeq" id="WP_257741750.1">
    <property type="nucleotide sequence ID" value="NZ_CP096115.1"/>
</dbReference>
<dbReference type="Proteomes" id="UP001060368">
    <property type="component" value="Chromosome"/>
</dbReference>